<gene>
    <name evidence="2" type="ORF">A3770_11p64010</name>
</gene>
<keyword evidence="3" id="KW-1185">Reference proteome</keyword>
<sequence>MEGGRGRKGGGRGGTRGRAAESRVVCTARGVGFLGGRQAWARAARLRREAEDGASCGRGRDVVVAGSSREDENGDDNLEARSAVERLMKSERGEKLNKAMRDVMELKAAREAIPEDSPALQAERRRMGKLRAESIEELQDRLAEVEKAKEDLDSVGAQQEDLVALLKESTERIESLKCAVAGAGAGALFSLPLLLLDFDILSLGSAVASSALFALTYRYAVTNDVENTQLKSGVVLAFALTRGLSTLNPGHRETSTIGEVLGVALSGENIVHGIQSLLLFAFVSAALEYGFREDLLCLYGEGEITKKS</sequence>
<evidence type="ECO:0000256" key="1">
    <source>
        <dbReference type="SAM" id="MobiDB-lite"/>
    </source>
</evidence>
<proteinExistence type="predicted"/>
<feature type="region of interest" description="Disordered" evidence="1">
    <location>
        <begin position="1"/>
        <end position="21"/>
    </location>
</feature>
<organism evidence="2 3">
    <name type="scientific">Chloropicon primus</name>
    <dbReference type="NCBI Taxonomy" id="1764295"/>
    <lineage>
        <taxon>Eukaryota</taxon>
        <taxon>Viridiplantae</taxon>
        <taxon>Chlorophyta</taxon>
        <taxon>Chloropicophyceae</taxon>
        <taxon>Chloropicales</taxon>
        <taxon>Chloropicaceae</taxon>
        <taxon>Chloropicon</taxon>
    </lineage>
</organism>
<accession>A0A5B8MTQ2</accession>
<dbReference type="PANTHER" id="PTHR36383:SF1">
    <property type="entry name" value="PROTEIN, PUTATIVE-RELATED"/>
    <property type="match status" value="1"/>
</dbReference>
<reference evidence="2 3" key="1">
    <citation type="submission" date="2018-07" db="EMBL/GenBank/DDBJ databases">
        <title>The complete nuclear genome of the prasinophyte Chloropicon primus (CCMP1205).</title>
        <authorList>
            <person name="Pombert J.-F."/>
            <person name="Otis C."/>
            <person name="Turmel M."/>
            <person name="Lemieux C."/>
        </authorList>
    </citation>
    <scope>NUCLEOTIDE SEQUENCE [LARGE SCALE GENOMIC DNA]</scope>
    <source>
        <strain evidence="2 3">CCMP1205</strain>
    </source>
</reference>
<dbReference type="PANTHER" id="PTHR36383">
    <property type="entry name" value="OS09G0529350 PROTEIN"/>
    <property type="match status" value="1"/>
</dbReference>
<protein>
    <submittedName>
        <fullName evidence="2">Uncharacterized protein</fullName>
    </submittedName>
</protein>
<dbReference type="OrthoDB" id="198474at2759"/>
<dbReference type="AlphaFoldDB" id="A0A5B8MTQ2"/>
<evidence type="ECO:0000313" key="2">
    <source>
        <dbReference type="EMBL" id="QDZ23883.1"/>
    </source>
</evidence>
<evidence type="ECO:0000313" key="3">
    <source>
        <dbReference type="Proteomes" id="UP000316726"/>
    </source>
</evidence>
<dbReference type="EMBL" id="CP031044">
    <property type="protein sequence ID" value="QDZ23883.1"/>
    <property type="molecule type" value="Genomic_DNA"/>
</dbReference>
<feature type="compositionally biased region" description="Basic residues" evidence="1">
    <location>
        <begin position="1"/>
        <end position="10"/>
    </location>
</feature>
<dbReference type="Proteomes" id="UP000316726">
    <property type="component" value="Chromosome 11"/>
</dbReference>
<name>A0A5B8MTQ2_9CHLO</name>